<feature type="transmembrane region" description="Helical" evidence="5">
    <location>
        <begin position="242"/>
        <end position="263"/>
    </location>
</feature>
<feature type="transmembrane region" description="Helical" evidence="5">
    <location>
        <begin position="105"/>
        <end position="124"/>
    </location>
</feature>
<dbReference type="Proteomes" id="UP000078084">
    <property type="component" value="Unassembled WGS sequence"/>
</dbReference>
<dbReference type="GO" id="GO:0022857">
    <property type="term" value="F:transmembrane transporter activity"/>
    <property type="evidence" value="ECO:0007669"/>
    <property type="project" value="InterPro"/>
</dbReference>
<feature type="transmembrane region" description="Helical" evidence="5">
    <location>
        <begin position="332"/>
        <end position="356"/>
    </location>
</feature>
<gene>
    <name evidence="7" type="ORF">AAV32_09225</name>
</gene>
<evidence type="ECO:0000256" key="2">
    <source>
        <dbReference type="ARBA" id="ARBA00022692"/>
    </source>
</evidence>
<dbReference type="InterPro" id="IPR020846">
    <property type="entry name" value="MFS_dom"/>
</dbReference>
<keyword evidence="2 5" id="KW-0812">Transmembrane</keyword>
<dbReference type="Pfam" id="PF07690">
    <property type="entry name" value="MFS_1"/>
    <property type="match status" value="1"/>
</dbReference>
<dbReference type="PANTHER" id="PTHR23514:SF13">
    <property type="entry name" value="INNER MEMBRANE PROTEIN YBJJ"/>
    <property type="match status" value="1"/>
</dbReference>
<sequence length="389" mass="38865">MHTRTPDTTAAPLDGAKRATRLAFFIAGCGISAWAPLVPYAQARLQADAALLGSILLCLGLGAVLGMPAAGVLSGRLGSRRVIVAGALGIFVALPLLAIGTSPWAMGAALLLFGASIGAIDVAANIHGSQVQDLAGVPLMSGFHGMYSIGGLAGASGITALLAAGLPPGAAAALASVVIGAAILWALPGFLNTRAEGHHPMFVLPRGAVLVMGVLALITFLVEGAMLDWGAILLTQVKHVDVSLAGMGYSVFATAMALSRLVGDRLVLAMGEKRMLSVSMAVTGLGIMSLAWVTSVPVLLACVALAGMAVGNVVPVLFSLAARQRVMPAAHAIAAASMLGYLGVLLGPALIGYAAHFVGLEIAFVGVGGLLLLALAGLPAVLASGRNAS</sequence>
<keyword evidence="8" id="KW-1185">Reference proteome</keyword>
<reference evidence="7 8" key="1">
    <citation type="submission" date="2015-04" db="EMBL/GenBank/DDBJ databases">
        <title>Genome sequence of Kerstersia gyiorum CG1.</title>
        <authorList>
            <person name="Greninger A.L."/>
            <person name="Kozyreva V."/>
            <person name="Chaturvedi V."/>
        </authorList>
    </citation>
    <scope>NUCLEOTIDE SEQUENCE [LARGE SCALE GENOMIC DNA]</scope>
    <source>
        <strain evidence="7 8">CG1</strain>
    </source>
</reference>
<dbReference type="PATRIC" id="fig|206506.3.peg.1977"/>
<feature type="transmembrane region" description="Helical" evidence="5">
    <location>
        <begin position="82"/>
        <end position="99"/>
    </location>
</feature>
<evidence type="ECO:0000256" key="4">
    <source>
        <dbReference type="ARBA" id="ARBA00023136"/>
    </source>
</evidence>
<evidence type="ECO:0000256" key="5">
    <source>
        <dbReference type="SAM" id="Phobius"/>
    </source>
</evidence>
<name>A0A171KS93_9BURK</name>
<comment type="caution">
    <text evidence="7">The sequence shown here is derived from an EMBL/GenBank/DDBJ whole genome shotgun (WGS) entry which is preliminary data.</text>
</comment>
<keyword evidence="4 5" id="KW-0472">Membrane</keyword>
<accession>A0A171KS93</accession>
<dbReference type="STRING" id="206506.AAV32_09225"/>
<dbReference type="GO" id="GO:0016020">
    <property type="term" value="C:membrane"/>
    <property type="evidence" value="ECO:0007669"/>
    <property type="project" value="UniProtKB-SubCell"/>
</dbReference>
<dbReference type="CDD" id="cd17393">
    <property type="entry name" value="MFS_MosC_like"/>
    <property type="match status" value="1"/>
</dbReference>
<dbReference type="SUPFAM" id="SSF103473">
    <property type="entry name" value="MFS general substrate transporter"/>
    <property type="match status" value="1"/>
</dbReference>
<dbReference type="PROSITE" id="PS50850">
    <property type="entry name" value="MFS"/>
    <property type="match status" value="1"/>
</dbReference>
<feature type="transmembrane region" description="Helical" evidence="5">
    <location>
        <begin position="362"/>
        <end position="383"/>
    </location>
</feature>
<feature type="transmembrane region" description="Helical" evidence="5">
    <location>
        <begin position="203"/>
        <end position="222"/>
    </location>
</feature>
<evidence type="ECO:0000259" key="6">
    <source>
        <dbReference type="PROSITE" id="PS50850"/>
    </source>
</evidence>
<feature type="transmembrane region" description="Helical" evidence="5">
    <location>
        <begin position="145"/>
        <end position="164"/>
    </location>
</feature>
<dbReference type="AlphaFoldDB" id="A0A171KS93"/>
<feature type="transmembrane region" description="Helical" evidence="5">
    <location>
        <begin position="298"/>
        <end position="320"/>
    </location>
</feature>
<dbReference type="InterPro" id="IPR011701">
    <property type="entry name" value="MFS"/>
</dbReference>
<feature type="domain" description="Major facilitator superfamily (MFS) profile" evidence="6">
    <location>
        <begin position="208"/>
        <end position="389"/>
    </location>
</feature>
<dbReference type="EMBL" id="LBNE01000005">
    <property type="protein sequence ID" value="KKO71760.1"/>
    <property type="molecule type" value="Genomic_DNA"/>
</dbReference>
<dbReference type="RefSeq" id="WP_068370645.1">
    <property type="nucleotide sequence ID" value="NZ_JALJXQ010000003.1"/>
</dbReference>
<protein>
    <recommendedName>
        <fullName evidence="6">Major facilitator superfamily (MFS) profile domain-containing protein</fullName>
    </recommendedName>
</protein>
<evidence type="ECO:0000313" key="8">
    <source>
        <dbReference type="Proteomes" id="UP000078084"/>
    </source>
</evidence>
<evidence type="ECO:0000256" key="1">
    <source>
        <dbReference type="ARBA" id="ARBA00004141"/>
    </source>
</evidence>
<feature type="transmembrane region" description="Helical" evidence="5">
    <location>
        <begin position="170"/>
        <end position="191"/>
    </location>
</feature>
<dbReference type="PANTHER" id="PTHR23514">
    <property type="entry name" value="BYPASS OF STOP CODON PROTEIN 6"/>
    <property type="match status" value="1"/>
</dbReference>
<keyword evidence="3 5" id="KW-1133">Transmembrane helix</keyword>
<evidence type="ECO:0000313" key="7">
    <source>
        <dbReference type="EMBL" id="KKO71760.1"/>
    </source>
</evidence>
<feature type="transmembrane region" description="Helical" evidence="5">
    <location>
        <begin position="22"/>
        <end position="43"/>
    </location>
</feature>
<feature type="transmembrane region" description="Helical" evidence="5">
    <location>
        <begin position="49"/>
        <end position="70"/>
    </location>
</feature>
<dbReference type="Gene3D" id="1.20.1250.20">
    <property type="entry name" value="MFS general substrate transporter like domains"/>
    <property type="match status" value="2"/>
</dbReference>
<evidence type="ECO:0000256" key="3">
    <source>
        <dbReference type="ARBA" id="ARBA00022989"/>
    </source>
</evidence>
<dbReference type="InterPro" id="IPR036259">
    <property type="entry name" value="MFS_trans_sf"/>
</dbReference>
<organism evidence="7 8">
    <name type="scientific">Kerstersia gyiorum</name>
    <dbReference type="NCBI Taxonomy" id="206506"/>
    <lineage>
        <taxon>Bacteria</taxon>
        <taxon>Pseudomonadati</taxon>
        <taxon>Pseudomonadota</taxon>
        <taxon>Betaproteobacteria</taxon>
        <taxon>Burkholderiales</taxon>
        <taxon>Alcaligenaceae</taxon>
        <taxon>Kerstersia</taxon>
    </lineage>
</organism>
<dbReference type="InterPro" id="IPR051788">
    <property type="entry name" value="MFS_Transporter"/>
</dbReference>
<proteinExistence type="predicted"/>
<comment type="subcellular location">
    <subcellularLocation>
        <location evidence="1">Membrane</location>
        <topology evidence="1">Multi-pass membrane protein</topology>
    </subcellularLocation>
</comment>
<feature type="transmembrane region" description="Helical" evidence="5">
    <location>
        <begin position="275"/>
        <end position="292"/>
    </location>
</feature>